<dbReference type="AlphaFoldDB" id="A0A645BHQ8"/>
<dbReference type="InterPro" id="IPR023214">
    <property type="entry name" value="HAD_sf"/>
</dbReference>
<gene>
    <name evidence="1" type="ORF">SDC9_108142</name>
</gene>
<dbReference type="InterPro" id="IPR036412">
    <property type="entry name" value="HAD-like_sf"/>
</dbReference>
<protein>
    <submittedName>
        <fullName evidence="1">Uncharacterized protein</fullName>
    </submittedName>
</protein>
<dbReference type="Pfam" id="PF00702">
    <property type="entry name" value="Hydrolase"/>
    <property type="match status" value="1"/>
</dbReference>
<dbReference type="Gene3D" id="3.40.50.1000">
    <property type="entry name" value="HAD superfamily/HAD-like"/>
    <property type="match status" value="1"/>
</dbReference>
<dbReference type="PANTHER" id="PTHR43611">
    <property type="entry name" value="ALPHA-D-GLUCOSE 1-PHOSPHATE PHOSPHATASE"/>
    <property type="match status" value="1"/>
</dbReference>
<dbReference type="SFLD" id="SFLDS00003">
    <property type="entry name" value="Haloacid_Dehalogenase"/>
    <property type="match status" value="1"/>
</dbReference>
<comment type="caution">
    <text evidence="1">The sequence shown here is derived from an EMBL/GenBank/DDBJ whole genome shotgun (WGS) entry which is preliminary data.</text>
</comment>
<organism evidence="1">
    <name type="scientific">bioreactor metagenome</name>
    <dbReference type="NCBI Taxonomy" id="1076179"/>
    <lineage>
        <taxon>unclassified sequences</taxon>
        <taxon>metagenomes</taxon>
        <taxon>ecological metagenomes</taxon>
    </lineage>
</organism>
<dbReference type="EMBL" id="VSSQ01018258">
    <property type="protein sequence ID" value="MPM61284.1"/>
    <property type="molecule type" value="Genomic_DNA"/>
</dbReference>
<dbReference type="SUPFAM" id="SSF56784">
    <property type="entry name" value="HAD-like"/>
    <property type="match status" value="1"/>
</dbReference>
<dbReference type="SFLD" id="SFLDG01129">
    <property type="entry name" value="C1.5:_HAD__Beta-PGM__Phosphata"/>
    <property type="match status" value="1"/>
</dbReference>
<name>A0A645BHQ8_9ZZZZ</name>
<proteinExistence type="predicted"/>
<sequence>MKFVYFDIGGVLMKDLSDTNDGWGILLKSLGLKDDQRQKFNDYFEVLEKKLDLGEGIEEFVLKMKNDFGVRLPKNYSISDDLVNRFFHKNEEMWRIVEEVKNKHQVGLLTNMYFGMLDLIKNKKLIPDIDWTIVDSSVEKCRKPDKRIYEIAQDKSGFKGKDILFIDNRQENLEMPKKMGWQTYWYDSSDYEKSNWKLSNFLR</sequence>
<dbReference type="PANTHER" id="PTHR43611:SF3">
    <property type="entry name" value="FLAVIN MONONUCLEOTIDE HYDROLASE 1, CHLOROPLATIC"/>
    <property type="match status" value="1"/>
</dbReference>
<reference evidence="1" key="1">
    <citation type="submission" date="2019-08" db="EMBL/GenBank/DDBJ databases">
        <authorList>
            <person name="Kucharzyk K."/>
            <person name="Murdoch R.W."/>
            <person name="Higgins S."/>
            <person name="Loffler F."/>
        </authorList>
    </citation>
    <scope>NUCLEOTIDE SEQUENCE</scope>
</reference>
<evidence type="ECO:0000313" key="1">
    <source>
        <dbReference type="EMBL" id="MPM61284.1"/>
    </source>
</evidence>
<accession>A0A645BHQ8</accession>